<keyword evidence="9" id="KW-1185">Reference proteome</keyword>
<feature type="region of interest" description="Disordered" evidence="6">
    <location>
        <begin position="1"/>
        <end position="21"/>
    </location>
</feature>
<evidence type="ECO:0000256" key="5">
    <source>
        <dbReference type="ARBA" id="ARBA00022927"/>
    </source>
</evidence>
<proteinExistence type="inferred from homology"/>
<evidence type="ECO:0000256" key="2">
    <source>
        <dbReference type="ARBA" id="ARBA00007617"/>
    </source>
</evidence>
<name>A0A9P6WLI5_9ASCO</name>
<evidence type="ECO:0000259" key="7">
    <source>
        <dbReference type="Pfam" id="PF07200"/>
    </source>
</evidence>
<evidence type="ECO:0000256" key="3">
    <source>
        <dbReference type="ARBA" id="ARBA00022448"/>
    </source>
</evidence>
<dbReference type="EMBL" id="PUHW01000084">
    <property type="protein sequence ID" value="KAG0689364.1"/>
    <property type="molecule type" value="Genomic_DNA"/>
</dbReference>
<keyword evidence="3" id="KW-0813">Transport</keyword>
<comment type="similarity">
    <text evidence="2">Belongs to the VPS37 family.</text>
</comment>
<evidence type="ECO:0000313" key="8">
    <source>
        <dbReference type="EMBL" id="KAG0689364.1"/>
    </source>
</evidence>
<keyword evidence="4" id="KW-0967">Endosome</keyword>
<dbReference type="InterPro" id="IPR009851">
    <property type="entry name" value="Mod_r"/>
</dbReference>
<accession>A0A9P6WLI5</accession>
<dbReference type="Proteomes" id="UP000697127">
    <property type="component" value="Unassembled WGS sequence"/>
</dbReference>
<evidence type="ECO:0000256" key="4">
    <source>
        <dbReference type="ARBA" id="ARBA00022753"/>
    </source>
</evidence>
<keyword evidence="5" id="KW-0653">Protein transport</keyword>
<protein>
    <recommendedName>
        <fullName evidence="7">VPS37 C-terminal domain-containing protein</fullName>
    </recommendedName>
</protein>
<comment type="caution">
    <text evidence="8">The sequence shown here is derived from an EMBL/GenBank/DDBJ whole genome shotgun (WGS) entry which is preliminary data.</text>
</comment>
<dbReference type="GO" id="GO:0015031">
    <property type="term" value="P:protein transport"/>
    <property type="evidence" value="ECO:0007669"/>
    <property type="project" value="UniProtKB-KW"/>
</dbReference>
<dbReference type="Pfam" id="PF07200">
    <property type="entry name" value="Mod_r"/>
    <property type="match status" value="1"/>
</dbReference>
<dbReference type="GO" id="GO:0000813">
    <property type="term" value="C:ESCRT I complex"/>
    <property type="evidence" value="ECO:0007669"/>
    <property type="project" value="UniProtKB-ARBA"/>
</dbReference>
<sequence>MQPALPQKPLHSVQTNQRQPTVQRQLHSELSKLNITHTDHSNRTDLPFKIISPDHTLELFKTKHKDNLLLQVPLPSYFEYISNAKIKEFIDNDELVSGYVNMLYNEDFTEIKEELDIIIQSQHDTALDLKNKYTESKDGLLSKAKKLDKDLVNYHSRLNEFDHLQIEMYDSLSDLSRQNISKLFDKKVSETESLCSDILRDASEKEGKLDPVELEKLLDDYISLRHKWHNYKECISKIDHHKVIGLE</sequence>
<evidence type="ECO:0000256" key="6">
    <source>
        <dbReference type="SAM" id="MobiDB-lite"/>
    </source>
</evidence>
<evidence type="ECO:0000256" key="1">
    <source>
        <dbReference type="ARBA" id="ARBA00004177"/>
    </source>
</evidence>
<evidence type="ECO:0000313" key="9">
    <source>
        <dbReference type="Proteomes" id="UP000697127"/>
    </source>
</evidence>
<comment type="subcellular location">
    <subcellularLocation>
        <location evidence="1">Endosome</location>
    </subcellularLocation>
</comment>
<reference evidence="8" key="1">
    <citation type="submission" date="2020-11" db="EMBL/GenBank/DDBJ databases">
        <title>Kefir isolates.</title>
        <authorList>
            <person name="Marcisauskas S."/>
            <person name="Kim Y."/>
            <person name="Blasche S."/>
        </authorList>
    </citation>
    <scope>NUCLEOTIDE SEQUENCE</scope>
    <source>
        <strain evidence="8">Olga-1</strain>
    </source>
</reference>
<dbReference type="AlphaFoldDB" id="A0A9P6WLI5"/>
<organism evidence="8 9">
    <name type="scientific">Pichia californica</name>
    <dbReference type="NCBI Taxonomy" id="460514"/>
    <lineage>
        <taxon>Eukaryota</taxon>
        <taxon>Fungi</taxon>
        <taxon>Dikarya</taxon>
        <taxon>Ascomycota</taxon>
        <taxon>Saccharomycotina</taxon>
        <taxon>Pichiomycetes</taxon>
        <taxon>Pichiales</taxon>
        <taxon>Pichiaceae</taxon>
        <taxon>Pichia</taxon>
    </lineage>
</organism>
<gene>
    <name evidence="8" type="ORF">C6P40_005143</name>
</gene>
<feature type="compositionally biased region" description="Polar residues" evidence="6">
    <location>
        <begin position="12"/>
        <end position="21"/>
    </location>
</feature>
<feature type="domain" description="VPS37 C-terminal" evidence="7">
    <location>
        <begin position="82"/>
        <end position="232"/>
    </location>
</feature>